<dbReference type="AlphaFoldDB" id="A0A512BK11"/>
<dbReference type="Proteomes" id="UP000321513">
    <property type="component" value="Unassembled WGS sequence"/>
</dbReference>
<dbReference type="RefSeq" id="WP_147206422.1">
    <property type="nucleotide sequence ID" value="NZ_BJYT01000064.1"/>
</dbReference>
<feature type="chain" id="PRO_5021824377" description="DUF4177 domain-containing protein" evidence="1">
    <location>
        <begin position="20"/>
        <end position="119"/>
    </location>
</feature>
<name>A0A512BK11_9BACT</name>
<evidence type="ECO:0000256" key="1">
    <source>
        <dbReference type="SAM" id="SignalP"/>
    </source>
</evidence>
<protein>
    <recommendedName>
        <fullName evidence="4">DUF4177 domain-containing protein</fullName>
    </recommendedName>
</protein>
<feature type="signal peptide" evidence="1">
    <location>
        <begin position="1"/>
        <end position="19"/>
    </location>
</feature>
<evidence type="ECO:0000313" key="3">
    <source>
        <dbReference type="Proteomes" id="UP000321513"/>
    </source>
</evidence>
<sequence>MKRSLYIILFLFLSYSSFAQTDTSKIEQYCQVIATPRLLSNKVTIDIDFGEEKSFWRDTRLKTYDGRLKKFNTIIDALNFMGKEGWVFINAYPVRVNESEIYHFGFKKLFTKSEIEGLK</sequence>
<dbReference type="OrthoDB" id="5873496at2"/>
<reference evidence="2 3" key="1">
    <citation type="submission" date="2019-07" db="EMBL/GenBank/DDBJ databases">
        <title>Whole genome shotgun sequence of Segetibacter aerophilus NBRC 106135.</title>
        <authorList>
            <person name="Hosoyama A."/>
            <person name="Uohara A."/>
            <person name="Ohji S."/>
            <person name="Ichikawa N."/>
        </authorList>
    </citation>
    <scope>NUCLEOTIDE SEQUENCE [LARGE SCALE GENOMIC DNA]</scope>
    <source>
        <strain evidence="2 3">NBRC 106135</strain>
    </source>
</reference>
<keyword evidence="3" id="KW-1185">Reference proteome</keyword>
<dbReference type="EMBL" id="BJYT01000064">
    <property type="protein sequence ID" value="GEO12303.1"/>
    <property type="molecule type" value="Genomic_DNA"/>
</dbReference>
<keyword evidence="1" id="KW-0732">Signal</keyword>
<evidence type="ECO:0008006" key="4">
    <source>
        <dbReference type="Google" id="ProtNLM"/>
    </source>
</evidence>
<proteinExistence type="predicted"/>
<organism evidence="2 3">
    <name type="scientific">Segetibacter aerophilus</name>
    <dbReference type="NCBI Taxonomy" id="670293"/>
    <lineage>
        <taxon>Bacteria</taxon>
        <taxon>Pseudomonadati</taxon>
        <taxon>Bacteroidota</taxon>
        <taxon>Chitinophagia</taxon>
        <taxon>Chitinophagales</taxon>
        <taxon>Chitinophagaceae</taxon>
        <taxon>Segetibacter</taxon>
    </lineage>
</organism>
<accession>A0A512BK11</accession>
<comment type="caution">
    <text evidence="2">The sequence shown here is derived from an EMBL/GenBank/DDBJ whole genome shotgun (WGS) entry which is preliminary data.</text>
</comment>
<gene>
    <name evidence="2" type="ORF">SAE01_47990</name>
</gene>
<evidence type="ECO:0000313" key="2">
    <source>
        <dbReference type="EMBL" id="GEO12303.1"/>
    </source>
</evidence>